<proteinExistence type="predicted"/>
<sequence length="838" mass="88805">MALKPSLLQFLIWASSIPIASSNRIGLGGDIASLVPTCAQSCLLSFIKSNYPTTDCGTSFTLPCLCPVQSISGFTVGEAALQCLLGDLQLGQCGEQDVNDAAPARVLHMCSGQKSALPNTHATLTATLVIPASGAPITTSSRTTLRTSTTTPSLTTTSSSSVLTSSSISSFPVSTTTSTPASTTASTTASTSTPSTTSEPSTTARLAPAQIAGISVGVVGAIAVATGAILLARCMRRRRYPDVESEKGFFENNNSTASFDPSSSRGSRVFHISPPVLRTSKYRPDFGPRPPPPATQAVQPERPIQSANMDRNTIGLAISRPRSLIPQRLSLKLHSPAMSSPRPVEVPLERKPSKLLPPRPALTLEIPSKSVAASEPSSQGPPTKDRASTMTNMTAFADLDSEAAEGGLTWRPPSTDPLSATRLYVADKYGNWVLNNDNRRSQIAQVVEAAELDTYTPLTKSPIEKQEEAAQMAAAISASTALPQPAFLSRDPANWTNSQSSSLYSQASAAKQTGRRNSSSRNSASRYRKSNSGPMMNRSDSKASATTIQTSSTGGNDDGSIYDDIARLSQLSPVQESPAPVPGRARVTYPKIPGRLGGATIRYVPPPKRPDFTTLPSQQPSPTLGVYPIEGSPSAYPPPLNPRRSVRGFTPIQRTGSGFTPEPPNVEVFPLQSFARPNETSGSGPYPGPDSAPMQTMGSYRYADSQQQDPPRTPPQQSGPTFTPSPLSEEKKPPTPLKSRLIDRGRPSIASQRVASGTSFATVSSTTSSLLAKRLGSDRAAAFALDPNGERAQQWKRRGDGLLSPDLASPRGTLPQTPIWQPKLTPTRRGGDLYLNVQ</sequence>
<dbReference type="EMBL" id="JAPUUL010003087">
    <property type="protein sequence ID" value="KAJ8124363.1"/>
    <property type="molecule type" value="Genomic_DNA"/>
</dbReference>
<comment type="caution">
    <text evidence="1">The sequence shown here is derived from an EMBL/GenBank/DDBJ whole genome shotgun (WGS) entry which is preliminary data.</text>
</comment>
<protein>
    <submittedName>
        <fullName evidence="1">Uncharacterized protein</fullName>
    </submittedName>
</protein>
<accession>A0ACC2JB24</accession>
<name>A0ACC2JB24_9PEZI</name>
<gene>
    <name evidence="1" type="ORF">O1611_g9277</name>
</gene>
<evidence type="ECO:0000313" key="2">
    <source>
        <dbReference type="Proteomes" id="UP001153332"/>
    </source>
</evidence>
<evidence type="ECO:0000313" key="1">
    <source>
        <dbReference type="EMBL" id="KAJ8124363.1"/>
    </source>
</evidence>
<reference evidence="1" key="1">
    <citation type="submission" date="2022-12" db="EMBL/GenBank/DDBJ databases">
        <title>Genome Sequence of Lasiodiplodia mahajangana.</title>
        <authorList>
            <person name="Buettner E."/>
        </authorList>
    </citation>
    <scope>NUCLEOTIDE SEQUENCE</scope>
    <source>
        <strain evidence="1">VT137</strain>
    </source>
</reference>
<keyword evidence="2" id="KW-1185">Reference proteome</keyword>
<dbReference type="Proteomes" id="UP001153332">
    <property type="component" value="Unassembled WGS sequence"/>
</dbReference>
<organism evidence="1 2">
    <name type="scientific">Lasiodiplodia mahajangana</name>
    <dbReference type="NCBI Taxonomy" id="1108764"/>
    <lineage>
        <taxon>Eukaryota</taxon>
        <taxon>Fungi</taxon>
        <taxon>Dikarya</taxon>
        <taxon>Ascomycota</taxon>
        <taxon>Pezizomycotina</taxon>
        <taxon>Dothideomycetes</taxon>
        <taxon>Dothideomycetes incertae sedis</taxon>
        <taxon>Botryosphaeriales</taxon>
        <taxon>Botryosphaeriaceae</taxon>
        <taxon>Lasiodiplodia</taxon>
    </lineage>
</organism>